<reference evidence="4 5" key="1">
    <citation type="submission" date="2018-05" db="EMBL/GenBank/DDBJ databases">
        <title>Reference genomes for bee gut microbiota database.</title>
        <authorList>
            <person name="Ellegaard K.M."/>
        </authorList>
    </citation>
    <scope>NUCLEOTIDE SEQUENCE [LARGE SCALE GENOMIC DNA]</scope>
    <source>
        <strain evidence="4 5">ESL0284</strain>
    </source>
</reference>
<keyword evidence="2" id="KW-0560">Oxidoreductase</keyword>
<sequence length="251" mass="27159">MRGTVLVTGASAGFGMAIAEVLVQEGYQVVAAARRMNKLESLSSKHPEKIFPLEMDMTKSELFLRQLGSLPAKFQNIDVLVNNAGLALGVEPIPNIDLKDWDRMVQTNIIGLIHLTQLVISGMLKRKRGHIISLGSIAGTYPYRGGNVYGATKAFVKQFMLNLKTDLVGTALKVTNIEPGLCGGTEFSEVRLKDSAKGKEVYKGTIPLTAMDIAETVRWILSLPSHVNVNRIELMPVCQAPGGVAVVKTGN</sequence>
<dbReference type="PRINTS" id="PR00081">
    <property type="entry name" value="GDHRDH"/>
</dbReference>
<dbReference type="Gene3D" id="3.40.50.720">
    <property type="entry name" value="NAD(P)-binding Rossmann-like Domain"/>
    <property type="match status" value="1"/>
</dbReference>
<evidence type="ECO:0000313" key="5">
    <source>
        <dbReference type="Proteomes" id="UP000247565"/>
    </source>
</evidence>
<name>A0A318MXW3_9PROT</name>
<dbReference type="OrthoDB" id="658698at2"/>
<evidence type="ECO:0000256" key="2">
    <source>
        <dbReference type="ARBA" id="ARBA00023002"/>
    </source>
</evidence>
<evidence type="ECO:0000256" key="3">
    <source>
        <dbReference type="RuleBase" id="RU000363"/>
    </source>
</evidence>
<dbReference type="SUPFAM" id="SSF51735">
    <property type="entry name" value="NAD(P)-binding Rossmann-fold domains"/>
    <property type="match status" value="1"/>
</dbReference>
<comment type="similarity">
    <text evidence="1 3">Belongs to the short-chain dehydrogenases/reductases (SDR) family.</text>
</comment>
<comment type="caution">
    <text evidence="4">The sequence shown here is derived from an EMBL/GenBank/DDBJ whole genome shotgun (WGS) entry which is preliminary data.</text>
</comment>
<dbReference type="EMBL" id="QGLT01000002">
    <property type="protein sequence ID" value="PXZ00859.1"/>
    <property type="molecule type" value="Genomic_DNA"/>
</dbReference>
<protein>
    <submittedName>
        <fullName evidence="4">NADP-dependent 3-hydroxy acid dehydrogenase</fullName>
    </submittedName>
</protein>
<dbReference type="Pfam" id="PF00106">
    <property type="entry name" value="adh_short"/>
    <property type="match status" value="1"/>
</dbReference>
<evidence type="ECO:0000313" key="4">
    <source>
        <dbReference type="EMBL" id="PXZ00859.1"/>
    </source>
</evidence>
<dbReference type="GO" id="GO:0016616">
    <property type="term" value="F:oxidoreductase activity, acting on the CH-OH group of donors, NAD or NADP as acceptor"/>
    <property type="evidence" value="ECO:0007669"/>
    <property type="project" value="UniProtKB-ARBA"/>
</dbReference>
<dbReference type="Proteomes" id="UP000247565">
    <property type="component" value="Unassembled WGS sequence"/>
</dbReference>
<accession>A0A318MXW3</accession>
<proteinExistence type="inferred from homology"/>
<keyword evidence="5" id="KW-1185">Reference proteome</keyword>
<gene>
    <name evidence="4" type="ORF">DK869_04060</name>
</gene>
<dbReference type="RefSeq" id="WP_110438998.1">
    <property type="nucleotide sequence ID" value="NZ_CP046393.1"/>
</dbReference>
<organism evidence="4 5">
    <name type="scientific">Commensalibacter melissae</name>
    <dbReference type="NCBI Taxonomy" id="2070537"/>
    <lineage>
        <taxon>Bacteria</taxon>
        <taxon>Pseudomonadati</taxon>
        <taxon>Pseudomonadota</taxon>
        <taxon>Alphaproteobacteria</taxon>
        <taxon>Acetobacterales</taxon>
        <taxon>Acetobacteraceae</taxon>
    </lineage>
</organism>
<dbReference type="PANTHER" id="PTHR42901:SF1">
    <property type="entry name" value="ALCOHOL DEHYDROGENASE"/>
    <property type="match status" value="1"/>
</dbReference>
<dbReference type="FunFam" id="3.40.50.720:FF:000047">
    <property type="entry name" value="NADP-dependent L-serine/L-allo-threonine dehydrogenase"/>
    <property type="match status" value="1"/>
</dbReference>
<evidence type="ECO:0000256" key="1">
    <source>
        <dbReference type="ARBA" id="ARBA00006484"/>
    </source>
</evidence>
<dbReference type="InterPro" id="IPR002347">
    <property type="entry name" value="SDR_fam"/>
</dbReference>
<dbReference type="InterPro" id="IPR036291">
    <property type="entry name" value="NAD(P)-bd_dom_sf"/>
</dbReference>
<dbReference type="PRINTS" id="PR00080">
    <property type="entry name" value="SDRFAMILY"/>
</dbReference>
<dbReference type="AlphaFoldDB" id="A0A318MXW3"/>
<dbReference type="PANTHER" id="PTHR42901">
    <property type="entry name" value="ALCOHOL DEHYDROGENASE"/>
    <property type="match status" value="1"/>
</dbReference>